<dbReference type="Proteomes" id="UP000033772">
    <property type="component" value="Unassembled WGS sequence"/>
</dbReference>
<evidence type="ECO:0000313" key="6">
    <source>
        <dbReference type="Proteomes" id="UP000033772"/>
    </source>
</evidence>
<dbReference type="AlphaFoldDB" id="A0A1J4NBI0"/>
<dbReference type="RefSeq" id="WP_045549618.1">
    <property type="nucleotide sequence ID" value="NZ_JZDQ02000006.1"/>
</dbReference>
<dbReference type="PANTHER" id="PTHR43004">
    <property type="entry name" value="TRK SYSTEM POTASSIUM UPTAKE PROTEIN"/>
    <property type="match status" value="1"/>
</dbReference>
<dbReference type="STRING" id="1844.UG56_005725"/>
<dbReference type="InterPro" id="IPR050641">
    <property type="entry name" value="RIFMO-like"/>
</dbReference>
<feature type="domain" description="FAD-binding" evidence="4">
    <location>
        <begin position="6"/>
        <end position="335"/>
    </location>
</feature>
<evidence type="ECO:0000313" key="5">
    <source>
        <dbReference type="EMBL" id="OIJ27849.1"/>
    </source>
</evidence>
<keyword evidence="5" id="KW-0560">Oxidoreductase</keyword>
<reference evidence="5" key="1">
    <citation type="submission" date="2016-10" db="EMBL/GenBank/DDBJ databases">
        <title>Draft Genome Sequence of Nocardioides luteus Strain BAFB, an Alkane-Degrading Bacterium Isolated from JP-7 Polluted Soil.</title>
        <authorList>
            <person name="Brown L."/>
            <person name="Ruiz O.N."/>
            <person name="Gunasekera T."/>
        </authorList>
    </citation>
    <scope>NUCLEOTIDE SEQUENCE [LARGE SCALE GENOMIC DNA]</scope>
    <source>
        <strain evidence="5">BAFB</strain>
    </source>
</reference>
<dbReference type="Gene3D" id="3.30.70.2450">
    <property type="match status" value="1"/>
</dbReference>
<dbReference type="PANTHER" id="PTHR43004:SF19">
    <property type="entry name" value="BINDING MONOOXYGENASE, PUTATIVE (JCVI)-RELATED"/>
    <property type="match status" value="1"/>
</dbReference>
<keyword evidence="5" id="KW-0503">Monooxygenase</keyword>
<dbReference type="SUPFAM" id="SSF51905">
    <property type="entry name" value="FAD/NAD(P)-binding domain"/>
    <property type="match status" value="1"/>
</dbReference>
<accession>A0A1J4NBI0</accession>
<dbReference type="OrthoDB" id="3316391at2"/>
<evidence type="ECO:0000256" key="2">
    <source>
        <dbReference type="ARBA" id="ARBA00022630"/>
    </source>
</evidence>
<dbReference type="InterPro" id="IPR036188">
    <property type="entry name" value="FAD/NAD-bd_sf"/>
</dbReference>
<keyword evidence="6" id="KW-1185">Reference proteome</keyword>
<sequence length="383" mass="41023">MSTITTDVLVVGAGPTGLAVAATLAAAGIDVTVLDNQASGDNTSRAAVVHARTLEVLAGLGVSERLIKEGIEAPAFTIRDRDKVLVPIRFDDLPSEFPYALMVSQAVTERVLLERLTELGGHVRRPLTLVDLVQDDTGVTATTEEGTEIRAHYLVGADGMHSTVRDKAGIGFPGGKYDESFSLADVRIEGDLPHDEVILYFSPEGTLVSAPLPDGSFRLVAPVPDAPEEPDVAYVQGLLDRRGGITSPAEVTEVVWGSRFRVHHRVADAYRAGRVLIAGDAAHVHSPAGGQGMNTGLQDAVVLGDALVAAISHGDDAALDDYAARRRPVAQEVIALADRLTRFGIAHGVRRSVRNLVLSTLARLPRFRRMMAWRLSGLIYRDR</sequence>
<keyword evidence="2" id="KW-0285">Flavoprotein</keyword>
<dbReference type="GO" id="GO:0016709">
    <property type="term" value="F:oxidoreductase activity, acting on paired donors, with incorporation or reduction of molecular oxygen, NAD(P)H as one donor, and incorporation of one atom of oxygen"/>
    <property type="evidence" value="ECO:0007669"/>
    <property type="project" value="UniProtKB-ARBA"/>
</dbReference>
<keyword evidence="3" id="KW-0274">FAD</keyword>
<evidence type="ECO:0000256" key="1">
    <source>
        <dbReference type="ARBA" id="ARBA00001974"/>
    </source>
</evidence>
<gene>
    <name evidence="5" type="ORF">UG56_005725</name>
</gene>
<comment type="cofactor">
    <cofactor evidence="1">
        <name>FAD</name>
        <dbReference type="ChEBI" id="CHEBI:57692"/>
    </cofactor>
</comment>
<protein>
    <submittedName>
        <fullName evidence="5">Pentachlorophenol monooxygenase</fullName>
    </submittedName>
</protein>
<dbReference type="PRINTS" id="PR00420">
    <property type="entry name" value="RNGMNOXGNASE"/>
</dbReference>
<evidence type="ECO:0000256" key="3">
    <source>
        <dbReference type="ARBA" id="ARBA00022827"/>
    </source>
</evidence>
<dbReference type="InterPro" id="IPR002938">
    <property type="entry name" value="FAD-bd"/>
</dbReference>
<evidence type="ECO:0000259" key="4">
    <source>
        <dbReference type="Pfam" id="PF01494"/>
    </source>
</evidence>
<dbReference type="EMBL" id="JZDQ02000006">
    <property type="protein sequence ID" value="OIJ27849.1"/>
    <property type="molecule type" value="Genomic_DNA"/>
</dbReference>
<proteinExistence type="predicted"/>
<dbReference type="Gene3D" id="3.50.50.60">
    <property type="entry name" value="FAD/NAD(P)-binding domain"/>
    <property type="match status" value="1"/>
</dbReference>
<dbReference type="Pfam" id="PF01494">
    <property type="entry name" value="FAD_binding_3"/>
    <property type="match status" value="1"/>
</dbReference>
<name>A0A1J4NBI0_9ACTN</name>
<organism evidence="5 6">
    <name type="scientific">Nocardioides luteus</name>
    <dbReference type="NCBI Taxonomy" id="1844"/>
    <lineage>
        <taxon>Bacteria</taxon>
        <taxon>Bacillati</taxon>
        <taxon>Actinomycetota</taxon>
        <taxon>Actinomycetes</taxon>
        <taxon>Propionibacteriales</taxon>
        <taxon>Nocardioidaceae</taxon>
        <taxon>Nocardioides</taxon>
    </lineage>
</organism>
<comment type="caution">
    <text evidence="5">The sequence shown here is derived from an EMBL/GenBank/DDBJ whole genome shotgun (WGS) entry which is preliminary data.</text>
</comment>
<dbReference type="GO" id="GO:0071949">
    <property type="term" value="F:FAD binding"/>
    <property type="evidence" value="ECO:0007669"/>
    <property type="project" value="InterPro"/>
</dbReference>